<feature type="transmembrane region" description="Helical" evidence="1">
    <location>
        <begin position="402"/>
        <end position="423"/>
    </location>
</feature>
<feature type="transmembrane region" description="Helical" evidence="1">
    <location>
        <begin position="701"/>
        <end position="724"/>
    </location>
</feature>
<feature type="transmembrane region" description="Helical" evidence="1">
    <location>
        <begin position="304"/>
        <end position="325"/>
    </location>
</feature>
<reference evidence="2 3" key="1">
    <citation type="journal article" date="2015" name="Nature">
        <title>rRNA introns, odd ribosomes, and small enigmatic genomes across a large radiation of phyla.</title>
        <authorList>
            <person name="Brown C.T."/>
            <person name="Hug L.A."/>
            <person name="Thomas B.C."/>
            <person name="Sharon I."/>
            <person name="Castelle C.J."/>
            <person name="Singh A."/>
            <person name="Wilkins M.J."/>
            <person name="Williams K.H."/>
            <person name="Banfield J.F."/>
        </authorList>
    </citation>
    <scope>NUCLEOTIDE SEQUENCE [LARGE SCALE GENOMIC DNA]</scope>
</reference>
<dbReference type="STRING" id="1618446.UV61_C0008G0159"/>
<feature type="transmembrane region" description="Helical" evidence="1">
    <location>
        <begin position="195"/>
        <end position="216"/>
    </location>
</feature>
<feature type="transmembrane region" description="Helical" evidence="1">
    <location>
        <begin position="12"/>
        <end position="32"/>
    </location>
</feature>
<feature type="transmembrane region" description="Helical" evidence="1">
    <location>
        <begin position="137"/>
        <end position="156"/>
    </location>
</feature>
<evidence type="ECO:0008006" key="4">
    <source>
        <dbReference type="Google" id="ProtNLM"/>
    </source>
</evidence>
<evidence type="ECO:0000313" key="3">
    <source>
        <dbReference type="Proteomes" id="UP000034050"/>
    </source>
</evidence>
<name>A0A0G1EUK1_9BACT</name>
<feature type="transmembrane region" description="Helical" evidence="1">
    <location>
        <begin position="228"/>
        <end position="247"/>
    </location>
</feature>
<protein>
    <recommendedName>
        <fullName evidence="4">Bacterial membrane protein YfhO</fullName>
    </recommendedName>
</protein>
<proteinExistence type="predicted"/>
<keyword evidence="1" id="KW-1133">Transmembrane helix</keyword>
<keyword evidence="1" id="KW-0812">Transmembrane</keyword>
<organism evidence="2 3">
    <name type="scientific">Candidatus Gottesmanbacteria bacterium GW2011_GWB1_43_11</name>
    <dbReference type="NCBI Taxonomy" id="1618446"/>
    <lineage>
        <taxon>Bacteria</taxon>
        <taxon>Candidatus Gottesmaniibacteriota</taxon>
    </lineage>
</organism>
<feature type="transmembrane region" description="Helical" evidence="1">
    <location>
        <begin position="337"/>
        <end position="360"/>
    </location>
</feature>
<keyword evidence="1" id="KW-0472">Membrane</keyword>
<sequence>MKNSKNPGLKSDLIALGLLLGLILLFFSRLFFPEPQIFATSEIGANDIWYLNFPLKNFLNTSLKAGQLPVWDPYRNNGFPDLAEGQIGTFNWYNLLAFRFLPPIHAFNLGFIVMFFQAALGMYLFARVKKMSRGAAFLTAFIYTFSGFFITHISHFNLLQTSSFLPLIFYAVEKILVKPKLTWVLVLSILVSQQLFSGFPQMVFITLIGLTIYLGYRLATKEISWRKIWVIGASLIFALIISAAQILPTLELLPISHRSTGLNVTELLFYKFPPKHILSFLNPFAFGNPQLGTYPHFKDFDGSLFWENTGYIGILPLILAAIALMKIKKISAGFGHLLALCFMFLLIIGGAGPLYFLLTIPPFSFFRFPSRFLLIFLFTLALLAGYGLDLLTAIIRRKSPRLWLTGVVLFISVANLFYIWWFYHPTVSFRKYAAQPQVMQLLNRKELGSIYTYLKNARAWDEFFQTGSQRPERYLDLRNELAPNLNLVFELPTVDAYAASITPKRLYYYNGLLATAYHIATDSAALGQMEMKLLNLRHTTQILTPIPLTNSDLKLKGKIDLPTLDKSSLYIYQNPAALPKYYLVRKYRLSETLEDFQTQLNQTDFDLKNEVILEKPVNLPINQTQLEAKITPLKETTNEVQLEVSTNQPAILVLANSYYPGWKAFVNDKSTDVFPVNVFNQGLLIPEGQHQIKMRFQPQSVFLGLTISLMTYGLICFYLSRIMVKHQYSKK</sequence>
<evidence type="ECO:0000313" key="2">
    <source>
        <dbReference type="EMBL" id="KKS86706.1"/>
    </source>
</evidence>
<accession>A0A0G1EUK1</accession>
<dbReference type="PANTHER" id="PTHR38454:SF1">
    <property type="entry name" value="INTEGRAL MEMBRANE PROTEIN"/>
    <property type="match status" value="1"/>
</dbReference>
<dbReference type="EMBL" id="LCFD01000008">
    <property type="protein sequence ID" value="KKS86706.1"/>
    <property type="molecule type" value="Genomic_DNA"/>
</dbReference>
<feature type="transmembrane region" description="Helical" evidence="1">
    <location>
        <begin position="372"/>
        <end position="395"/>
    </location>
</feature>
<evidence type="ECO:0000256" key="1">
    <source>
        <dbReference type="SAM" id="Phobius"/>
    </source>
</evidence>
<dbReference type="InterPro" id="IPR018580">
    <property type="entry name" value="Uncharacterised_YfhO"/>
</dbReference>
<feature type="transmembrane region" description="Helical" evidence="1">
    <location>
        <begin position="104"/>
        <end position="125"/>
    </location>
</feature>
<gene>
    <name evidence="2" type="ORF">UV61_C0008G0159</name>
</gene>
<comment type="caution">
    <text evidence="2">The sequence shown here is derived from an EMBL/GenBank/DDBJ whole genome shotgun (WGS) entry which is preliminary data.</text>
</comment>
<dbReference type="AlphaFoldDB" id="A0A0G1EUK1"/>
<dbReference type="Proteomes" id="UP000034050">
    <property type="component" value="Unassembled WGS sequence"/>
</dbReference>
<dbReference type="PANTHER" id="PTHR38454">
    <property type="entry name" value="INTEGRAL MEMBRANE PROTEIN-RELATED"/>
    <property type="match status" value="1"/>
</dbReference>
<dbReference type="Pfam" id="PF09586">
    <property type="entry name" value="YfhO"/>
    <property type="match status" value="2"/>
</dbReference>